<dbReference type="PANTHER" id="PTHR21083:SF0">
    <property type="entry name" value="DYNEIN AXONEMAL ASSEMBLY FACTOR 6"/>
    <property type="match status" value="1"/>
</dbReference>
<feature type="domain" description="PIH1D1/2/3 CS-like" evidence="2">
    <location>
        <begin position="141"/>
        <end position="236"/>
    </location>
</feature>
<organism evidence="3">
    <name type="scientific">Tetraselmis chuii</name>
    <dbReference type="NCBI Taxonomy" id="63592"/>
    <lineage>
        <taxon>Eukaryota</taxon>
        <taxon>Viridiplantae</taxon>
        <taxon>Chlorophyta</taxon>
        <taxon>core chlorophytes</taxon>
        <taxon>Chlorodendrophyceae</taxon>
        <taxon>Chlorodendrales</taxon>
        <taxon>Chlorodendraceae</taxon>
        <taxon>Tetraselmis</taxon>
    </lineage>
</organism>
<comment type="similarity">
    <text evidence="1">Belongs to the PIH1 family.</text>
</comment>
<dbReference type="GO" id="GO:0051087">
    <property type="term" value="F:protein-folding chaperone binding"/>
    <property type="evidence" value="ECO:0007669"/>
    <property type="project" value="InterPro"/>
</dbReference>
<dbReference type="GO" id="GO:0005737">
    <property type="term" value="C:cytoplasm"/>
    <property type="evidence" value="ECO:0007669"/>
    <property type="project" value="TreeGrafter"/>
</dbReference>
<dbReference type="EMBL" id="HBGG01022201">
    <property type="protein sequence ID" value="CAD9209285.1"/>
    <property type="molecule type" value="Transcribed_RNA"/>
</dbReference>
<dbReference type="GO" id="GO:0045505">
    <property type="term" value="F:dynein intermediate chain binding"/>
    <property type="evidence" value="ECO:0007669"/>
    <property type="project" value="TreeGrafter"/>
</dbReference>
<dbReference type="GO" id="GO:0070286">
    <property type="term" value="P:axonemal dynein complex assembly"/>
    <property type="evidence" value="ECO:0007669"/>
    <property type="project" value="InterPro"/>
</dbReference>
<dbReference type="InterPro" id="IPR041442">
    <property type="entry name" value="PIH1D1/2/3_CS-like"/>
</dbReference>
<dbReference type="AlphaFoldDB" id="A0A7S1X530"/>
<evidence type="ECO:0000256" key="1">
    <source>
        <dbReference type="ARBA" id="ARBA00008511"/>
    </source>
</evidence>
<evidence type="ECO:0000259" key="2">
    <source>
        <dbReference type="Pfam" id="PF18201"/>
    </source>
</evidence>
<reference evidence="3" key="1">
    <citation type="submission" date="2021-01" db="EMBL/GenBank/DDBJ databases">
        <authorList>
            <person name="Corre E."/>
            <person name="Pelletier E."/>
            <person name="Niang G."/>
            <person name="Scheremetjew M."/>
            <person name="Finn R."/>
            <person name="Kale V."/>
            <person name="Holt S."/>
            <person name="Cochrane G."/>
            <person name="Meng A."/>
            <person name="Brown T."/>
            <person name="Cohen L."/>
        </authorList>
    </citation>
    <scope>NUCLEOTIDE SEQUENCE</scope>
    <source>
        <strain evidence="3">PLY429</strain>
    </source>
</reference>
<dbReference type="InterPro" id="IPR026697">
    <property type="entry name" value="DNAAF6"/>
</dbReference>
<sequence length="241" mass="26807">MLKLKHEHRQAVFRRTRQVFVPYAVAHKSGTSQGLFSFLRYYFDPLTGGKRRNNAASAMADFASGLLSLGDLLAGQVEGGQSNAESAVGPAANPGAIGPSHVYPGVKVPDAKPIKDPKEIWDPEEVEEAVEDDIDDGRSCPTYEFIYKQAVQTQDTFLGMSDKDPSSTQCEDLLLRVELPGTASVQELDLEVKPTYIKLYSSKYKLAMYLPHKVDDQKSSAKWDAKKEELRLTLRIVREDL</sequence>
<dbReference type="PANTHER" id="PTHR21083">
    <property type="entry name" value="TWISTER"/>
    <property type="match status" value="1"/>
</dbReference>
<gene>
    <name evidence="3" type="ORF">TCHU04912_LOCUS11524</name>
</gene>
<protein>
    <recommendedName>
        <fullName evidence="2">PIH1D1/2/3 CS-like domain-containing protein</fullName>
    </recommendedName>
</protein>
<proteinExistence type="inferred from homology"/>
<name>A0A7S1X530_9CHLO</name>
<accession>A0A7S1X530</accession>
<dbReference type="Pfam" id="PF18201">
    <property type="entry name" value="PIH1_CS"/>
    <property type="match status" value="1"/>
</dbReference>
<evidence type="ECO:0000313" key="3">
    <source>
        <dbReference type="EMBL" id="CAD9209285.1"/>
    </source>
</evidence>